<gene>
    <name evidence="1" type="ORF">GCM10007298_05050</name>
</gene>
<protein>
    <submittedName>
        <fullName evidence="1">Uncharacterized protein</fullName>
    </submittedName>
</protein>
<sequence>MRTPHTNNPVRRAAEWFRCRFGPTATEMGAQSVDTLTGAVTGRVRFVSRTDAPLAVGVGAATDGTVFVETDGTYVYVPISAARHKVRQAGGSGTDRFTLTARNRFGRCAVTVRVPVVPTNRAPVLGAVSVDAPDRVTGAVTGSVRPLDRDADAVSWSASRPYRGLVMMACDGTFVYVPTTEARVDAAARSGAVAAQRDSFLIVASDGHDGVAATEVVVAISPVTTAPAG</sequence>
<proteinExistence type="predicted"/>
<reference evidence="2" key="1">
    <citation type="journal article" date="2019" name="Int. J. Syst. Evol. Microbiol.">
        <title>The Global Catalogue of Microorganisms (GCM) 10K type strain sequencing project: providing services to taxonomists for standard genome sequencing and annotation.</title>
        <authorList>
            <consortium name="The Broad Institute Genomics Platform"/>
            <consortium name="The Broad Institute Genome Sequencing Center for Infectious Disease"/>
            <person name="Wu L."/>
            <person name="Ma J."/>
        </authorList>
    </citation>
    <scope>NUCLEOTIDE SEQUENCE [LARGE SCALE GENOMIC DNA]</scope>
    <source>
        <strain evidence="2">CCM 7855</strain>
    </source>
</reference>
<organism evidence="1 2">
    <name type="scientific">Williamsia phyllosphaerae</name>
    <dbReference type="NCBI Taxonomy" id="885042"/>
    <lineage>
        <taxon>Bacteria</taxon>
        <taxon>Bacillati</taxon>
        <taxon>Actinomycetota</taxon>
        <taxon>Actinomycetes</taxon>
        <taxon>Mycobacteriales</taxon>
        <taxon>Nocardiaceae</taxon>
        <taxon>Williamsia</taxon>
    </lineage>
</organism>
<evidence type="ECO:0000313" key="2">
    <source>
        <dbReference type="Proteomes" id="UP000632454"/>
    </source>
</evidence>
<accession>A0ABQ1U8P6</accession>
<comment type="caution">
    <text evidence="1">The sequence shown here is derived from an EMBL/GenBank/DDBJ whole genome shotgun (WGS) entry which is preliminary data.</text>
</comment>
<name>A0ABQ1U8P6_9NOCA</name>
<keyword evidence="2" id="KW-1185">Reference proteome</keyword>
<dbReference type="Proteomes" id="UP000632454">
    <property type="component" value="Unassembled WGS sequence"/>
</dbReference>
<dbReference type="EMBL" id="BMCS01000001">
    <property type="protein sequence ID" value="GGF12089.1"/>
    <property type="molecule type" value="Genomic_DNA"/>
</dbReference>
<evidence type="ECO:0000313" key="1">
    <source>
        <dbReference type="EMBL" id="GGF12089.1"/>
    </source>
</evidence>